<organism evidence="2 3">
    <name type="scientific">Alligator mississippiensis</name>
    <name type="common">American alligator</name>
    <dbReference type="NCBI Taxonomy" id="8496"/>
    <lineage>
        <taxon>Eukaryota</taxon>
        <taxon>Metazoa</taxon>
        <taxon>Chordata</taxon>
        <taxon>Craniata</taxon>
        <taxon>Vertebrata</taxon>
        <taxon>Euteleostomi</taxon>
        <taxon>Archelosauria</taxon>
        <taxon>Archosauria</taxon>
        <taxon>Crocodylia</taxon>
        <taxon>Alligatoridae</taxon>
        <taxon>Alligatorinae</taxon>
        <taxon>Alligator</taxon>
    </lineage>
</organism>
<evidence type="ECO:0000313" key="2">
    <source>
        <dbReference type="EMBL" id="KYO22814.1"/>
    </source>
</evidence>
<dbReference type="AlphaFoldDB" id="A0A151ME60"/>
<accession>A0A151ME60</accession>
<protein>
    <submittedName>
        <fullName evidence="2">Uncharacterized protein</fullName>
    </submittedName>
</protein>
<feature type="compositionally biased region" description="Polar residues" evidence="1">
    <location>
        <begin position="20"/>
        <end position="36"/>
    </location>
</feature>
<dbReference type="Proteomes" id="UP000050525">
    <property type="component" value="Unassembled WGS sequence"/>
</dbReference>
<evidence type="ECO:0000313" key="3">
    <source>
        <dbReference type="Proteomes" id="UP000050525"/>
    </source>
</evidence>
<keyword evidence="3" id="KW-1185">Reference proteome</keyword>
<dbReference type="EMBL" id="AKHW03006231">
    <property type="protein sequence ID" value="KYO22814.1"/>
    <property type="molecule type" value="Genomic_DNA"/>
</dbReference>
<comment type="caution">
    <text evidence="2">The sequence shown here is derived from an EMBL/GenBank/DDBJ whole genome shotgun (WGS) entry which is preliminary data.</text>
</comment>
<sequence>MAPAGPPQLRLSADLKLRSQGSLATALSPSPSTQTHEQTKPHAPGRVGLVRTHSELLNLPRGSVLADNLFSWKGELGERNWE</sequence>
<reference evidence="2 3" key="1">
    <citation type="journal article" date="2012" name="Genome Biol.">
        <title>Sequencing three crocodilian genomes to illuminate the evolution of archosaurs and amniotes.</title>
        <authorList>
            <person name="St John J.A."/>
            <person name="Braun E.L."/>
            <person name="Isberg S.R."/>
            <person name="Miles L.G."/>
            <person name="Chong A.Y."/>
            <person name="Gongora J."/>
            <person name="Dalzell P."/>
            <person name="Moran C."/>
            <person name="Bed'hom B."/>
            <person name="Abzhanov A."/>
            <person name="Burgess S.C."/>
            <person name="Cooksey A.M."/>
            <person name="Castoe T.A."/>
            <person name="Crawford N.G."/>
            <person name="Densmore L.D."/>
            <person name="Drew J.C."/>
            <person name="Edwards S.V."/>
            <person name="Faircloth B.C."/>
            <person name="Fujita M.K."/>
            <person name="Greenwold M.J."/>
            <person name="Hoffmann F.G."/>
            <person name="Howard J.M."/>
            <person name="Iguchi T."/>
            <person name="Janes D.E."/>
            <person name="Khan S.Y."/>
            <person name="Kohno S."/>
            <person name="de Koning A.J."/>
            <person name="Lance S.L."/>
            <person name="McCarthy F.M."/>
            <person name="McCormack J.E."/>
            <person name="Merchant M.E."/>
            <person name="Peterson D.G."/>
            <person name="Pollock D.D."/>
            <person name="Pourmand N."/>
            <person name="Raney B.J."/>
            <person name="Roessler K.A."/>
            <person name="Sanford J.R."/>
            <person name="Sawyer R.H."/>
            <person name="Schmidt C.J."/>
            <person name="Triplett E.W."/>
            <person name="Tuberville T.D."/>
            <person name="Venegas-Anaya M."/>
            <person name="Howard J.T."/>
            <person name="Jarvis E.D."/>
            <person name="Guillette L.J.Jr."/>
            <person name="Glenn T.C."/>
            <person name="Green R.E."/>
            <person name="Ray D.A."/>
        </authorList>
    </citation>
    <scope>NUCLEOTIDE SEQUENCE [LARGE SCALE GENOMIC DNA]</scope>
    <source>
        <strain evidence="2">KSC_2009_1</strain>
    </source>
</reference>
<evidence type="ECO:0000256" key="1">
    <source>
        <dbReference type="SAM" id="MobiDB-lite"/>
    </source>
</evidence>
<gene>
    <name evidence="2" type="ORF">Y1Q_0003294</name>
</gene>
<name>A0A151ME60_ALLMI</name>
<feature type="region of interest" description="Disordered" evidence="1">
    <location>
        <begin position="20"/>
        <end position="47"/>
    </location>
</feature>
<proteinExistence type="predicted"/>